<protein>
    <submittedName>
        <fullName evidence="2">Uncharacterized protein</fullName>
    </submittedName>
</protein>
<dbReference type="Proteomes" id="UP000887560">
    <property type="component" value="Unplaced"/>
</dbReference>
<accession>A0A915NMC6</accession>
<name>A0A915NMC6_9BILA</name>
<proteinExistence type="predicted"/>
<reference evidence="2" key="1">
    <citation type="submission" date="2022-11" db="UniProtKB">
        <authorList>
            <consortium name="WormBaseParasite"/>
        </authorList>
    </citation>
    <scope>IDENTIFICATION</scope>
</reference>
<sequence>METEDLSIKTEETQSDSEVIGEIVFSEINSTSTAIYDGHSTKAILEGIFKSNFSLCLLKFNAAISGDSAG</sequence>
<evidence type="ECO:0000313" key="2">
    <source>
        <dbReference type="WBParaSite" id="scf7180000418419.g2381"/>
    </source>
</evidence>
<organism evidence="1 2">
    <name type="scientific">Meloidogyne floridensis</name>
    <dbReference type="NCBI Taxonomy" id="298350"/>
    <lineage>
        <taxon>Eukaryota</taxon>
        <taxon>Metazoa</taxon>
        <taxon>Ecdysozoa</taxon>
        <taxon>Nematoda</taxon>
        <taxon>Chromadorea</taxon>
        <taxon>Rhabditida</taxon>
        <taxon>Tylenchina</taxon>
        <taxon>Tylenchomorpha</taxon>
        <taxon>Tylenchoidea</taxon>
        <taxon>Meloidogynidae</taxon>
        <taxon>Meloidogyninae</taxon>
        <taxon>Meloidogyne</taxon>
    </lineage>
</organism>
<keyword evidence="1" id="KW-1185">Reference proteome</keyword>
<evidence type="ECO:0000313" key="1">
    <source>
        <dbReference type="Proteomes" id="UP000887560"/>
    </source>
</evidence>
<dbReference type="WBParaSite" id="scf7180000418419.g2381">
    <property type="protein sequence ID" value="scf7180000418419.g2381"/>
    <property type="gene ID" value="scf7180000418419.g2381"/>
</dbReference>
<dbReference type="AlphaFoldDB" id="A0A915NMC6"/>